<evidence type="ECO:0000313" key="2">
    <source>
        <dbReference type="EMBL" id="RZF37495.1"/>
    </source>
</evidence>
<dbReference type="PANTHER" id="PTHR21364">
    <property type="entry name" value="GENERAL ODORANT-BINDING PROTEIN 19A"/>
    <property type="match status" value="1"/>
</dbReference>
<feature type="chain" id="PRO_5019799322" evidence="1">
    <location>
        <begin position="22"/>
        <end position="244"/>
    </location>
</feature>
<feature type="signal peptide" evidence="1">
    <location>
        <begin position="1"/>
        <end position="21"/>
    </location>
</feature>
<protein>
    <submittedName>
        <fullName evidence="2">Uncharacterized protein</fullName>
    </submittedName>
</protein>
<dbReference type="Proteomes" id="UP000291343">
    <property type="component" value="Unassembled WGS sequence"/>
</dbReference>
<keyword evidence="3" id="KW-1185">Reference proteome</keyword>
<comment type="caution">
    <text evidence="2">The sequence shown here is derived from an EMBL/GenBank/DDBJ whole genome shotgun (WGS) entry which is preliminary data.</text>
</comment>
<dbReference type="InParanoid" id="A0A482WV64"/>
<gene>
    <name evidence="2" type="ORF">LSTR_LSTR013732</name>
</gene>
<organism evidence="2 3">
    <name type="scientific">Laodelphax striatellus</name>
    <name type="common">Small brown planthopper</name>
    <name type="synonym">Delphax striatella</name>
    <dbReference type="NCBI Taxonomy" id="195883"/>
    <lineage>
        <taxon>Eukaryota</taxon>
        <taxon>Metazoa</taxon>
        <taxon>Ecdysozoa</taxon>
        <taxon>Arthropoda</taxon>
        <taxon>Hexapoda</taxon>
        <taxon>Insecta</taxon>
        <taxon>Pterygota</taxon>
        <taxon>Neoptera</taxon>
        <taxon>Paraneoptera</taxon>
        <taxon>Hemiptera</taxon>
        <taxon>Auchenorrhyncha</taxon>
        <taxon>Fulgoroidea</taxon>
        <taxon>Delphacidae</taxon>
        <taxon>Criomorphinae</taxon>
        <taxon>Laodelphax</taxon>
    </lineage>
</organism>
<sequence>MKCQVLLALFVVAAVCEVCYAGLTPDKLKELKPLIDTCIKQSKAEEETIGKLQNGHEIPSSQTGKCFIACMAEHMKLMKDGKFEPAMTMEFIDKMVQDKDKAAEIKKAVDDCFKSALSAVITQIMAADSSDMLTVFNKCRDETSATEDDIKTFRAQQIPSTTTGKCMLACMFNHSGLMKDGKYDSEGALKLVGQVFADNPIKLGKARQLINGCTDEVKNENDKCEIASKIADCTVKMSSQVGLS</sequence>
<dbReference type="Pfam" id="PF01395">
    <property type="entry name" value="PBP_GOBP"/>
    <property type="match status" value="2"/>
</dbReference>
<dbReference type="OrthoDB" id="6595846at2759"/>
<dbReference type="PANTHER" id="PTHR21364:SF2">
    <property type="entry name" value="GENERAL ODORANT-BINDING PROTEIN 19A"/>
    <property type="match status" value="1"/>
</dbReference>
<dbReference type="GO" id="GO:0005549">
    <property type="term" value="F:odorant binding"/>
    <property type="evidence" value="ECO:0007669"/>
    <property type="project" value="InterPro"/>
</dbReference>
<name>A0A482WV64_LAOST</name>
<dbReference type="AlphaFoldDB" id="A0A482WV64"/>
<dbReference type="SMART" id="SM00708">
    <property type="entry name" value="PhBP"/>
    <property type="match status" value="2"/>
</dbReference>
<dbReference type="SUPFAM" id="SSF47565">
    <property type="entry name" value="Insect pheromone/odorant-binding proteins"/>
    <property type="match status" value="2"/>
</dbReference>
<evidence type="ECO:0000313" key="3">
    <source>
        <dbReference type="Proteomes" id="UP000291343"/>
    </source>
</evidence>
<dbReference type="EMBL" id="QKKF02024224">
    <property type="protein sequence ID" value="RZF37495.1"/>
    <property type="molecule type" value="Genomic_DNA"/>
</dbReference>
<dbReference type="InterPro" id="IPR006170">
    <property type="entry name" value="PBP/GOBP"/>
</dbReference>
<dbReference type="CDD" id="cd23992">
    <property type="entry name" value="PBP_GOBP"/>
    <property type="match status" value="2"/>
</dbReference>
<evidence type="ECO:0000256" key="1">
    <source>
        <dbReference type="SAM" id="SignalP"/>
    </source>
</evidence>
<proteinExistence type="predicted"/>
<accession>A0A482WV64</accession>
<keyword evidence="1" id="KW-0732">Signal</keyword>
<dbReference type="InterPro" id="IPR036728">
    <property type="entry name" value="PBP_GOBP_sf"/>
</dbReference>
<dbReference type="Gene3D" id="1.10.238.20">
    <property type="entry name" value="Pheromone/general odorant binding protein domain"/>
    <property type="match status" value="2"/>
</dbReference>
<reference evidence="2 3" key="1">
    <citation type="journal article" date="2017" name="Gigascience">
        <title>Genome sequence of the small brown planthopper, Laodelphax striatellus.</title>
        <authorList>
            <person name="Zhu J."/>
            <person name="Jiang F."/>
            <person name="Wang X."/>
            <person name="Yang P."/>
            <person name="Bao Y."/>
            <person name="Zhao W."/>
            <person name="Wang W."/>
            <person name="Lu H."/>
            <person name="Wang Q."/>
            <person name="Cui N."/>
            <person name="Li J."/>
            <person name="Chen X."/>
            <person name="Luo L."/>
            <person name="Yu J."/>
            <person name="Kang L."/>
            <person name="Cui F."/>
        </authorList>
    </citation>
    <scope>NUCLEOTIDE SEQUENCE [LARGE SCALE GENOMIC DNA]</scope>
    <source>
        <strain evidence="2">Lst14</strain>
    </source>
</reference>